<reference evidence="2 3" key="1">
    <citation type="submission" date="2018-06" db="EMBL/GenBank/DDBJ databases">
        <authorList>
            <person name="Smith S."/>
            <person name="Melotto H."/>
            <person name="Foley J."/>
            <person name="Doman M."/>
            <person name="Gibula A."/>
            <person name="Halliday C."/>
            <person name="Kiidli T."/>
            <person name="Knowles S."/>
            <person name="Moineau A."/>
            <person name="Sojka S."/>
            <person name="Soucy A."/>
            <person name="Thibault E."/>
            <person name="Hutchison K.W."/>
            <person name="Molloy S.D."/>
            <person name="Garlena R.A."/>
            <person name="Russell D.A."/>
            <person name="Pope W.H."/>
            <person name="Jacobs-Sera D."/>
            <person name="Hatfull G.F."/>
        </authorList>
    </citation>
    <scope>NUCLEOTIDE SEQUENCE [LARGE SCALE GENOMIC DNA]</scope>
</reference>
<dbReference type="EMBL" id="MH513978">
    <property type="protein sequence ID" value="AXH48286.1"/>
    <property type="molecule type" value="Genomic_DNA"/>
</dbReference>
<proteinExistence type="predicted"/>
<name>A0A345KZ34_9CAUD</name>
<accession>A0A345KZ34</accession>
<dbReference type="Proteomes" id="UP000258709">
    <property type="component" value="Segment"/>
</dbReference>
<evidence type="ECO:0000313" key="3">
    <source>
        <dbReference type="Proteomes" id="UP000258709"/>
    </source>
</evidence>
<dbReference type="Pfam" id="PF18909">
    <property type="entry name" value="dGTP_diPhyd_N"/>
    <property type="match status" value="1"/>
</dbReference>
<evidence type="ECO:0000259" key="1">
    <source>
        <dbReference type="Pfam" id="PF18909"/>
    </source>
</evidence>
<sequence>MSANEVIHTSETGARKAGNLERYDLLPVTALQDLAYVYGSYGVLPEPSFNVLNEHLLQFWDGVTFDAAGIPHMAYVAFHALELVNQIEGFGEQLDEEDATALRHYDRIPAKALRLLAEHYGKGSLKYDDNNWRKGYDWGLSYAALNRHLWSHWAGETFDPETGSYHLIAVAWHAFALLTFTDEHPEFDSRWSSSSKTP</sequence>
<dbReference type="InterPro" id="IPR044038">
    <property type="entry name" value="dATP/dGTP_diPOhydrolase_N"/>
</dbReference>
<protein>
    <recommendedName>
        <fullName evidence="1">dATP/dGTP diphosphohydrolase N-terminal domain-containing protein</fullName>
    </recommendedName>
</protein>
<feature type="domain" description="dATP/dGTP diphosphohydrolase N-terminal" evidence="1">
    <location>
        <begin position="97"/>
        <end position="190"/>
    </location>
</feature>
<organism evidence="2 3">
    <name type="scientific">Mycobacterium phage Phaja</name>
    <dbReference type="NCBI Taxonomy" id="2250306"/>
    <lineage>
        <taxon>Viruses</taxon>
        <taxon>Duplodnaviria</taxon>
        <taxon>Heunggongvirae</taxon>
        <taxon>Uroviricota</taxon>
        <taxon>Caudoviricetes</taxon>
        <taxon>Kostyavirus</taxon>
        <taxon>Kostyavirus toto</taxon>
    </lineage>
</organism>
<evidence type="ECO:0000313" key="2">
    <source>
        <dbReference type="EMBL" id="AXH48286.1"/>
    </source>
</evidence>
<gene>
    <name evidence="2" type="primary">111</name>
    <name evidence="2" type="ORF">SEA_PHAJA_111</name>
</gene>